<evidence type="ECO:0008006" key="2">
    <source>
        <dbReference type="Google" id="ProtNLM"/>
    </source>
</evidence>
<sequence>MKISLAVLMSLNFLMACDLKNFISELKDNNKPYIIHKENRAGIEDLKARQKRIDHKYSETYRELHSLEQHVNIKLKQEVR</sequence>
<organism evidence="1">
    <name type="scientific">uncultured Sulfurovum sp</name>
    <dbReference type="NCBI Taxonomy" id="269237"/>
    <lineage>
        <taxon>Bacteria</taxon>
        <taxon>Pseudomonadati</taxon>
        <taxon>Campylobacterota</taxon>
        <taxon>Epsilonproteobacteria</taxon>
        <taxon>Campylobacterales</taxon>
        <taxon>Sulfurovaceae</taxon>
        <taxon>Sulfurovum</taxon>
        <taxon>environmental samples</taxon>
    </lineage>
</organism>
<dbReference type="PROSITE" id="PS51257">
    <property type="entry name" value="PROKAR_LIPOPROTEIN"/>
    <property type="match status" value="1"/>
</dbReference>
<dbReference type="AlphaFoldDB" id="A0A6S6SNZ8"/>
<accession>A0A6S6SNZ8</accession>
<gene>
    <name evidence="1" type="ORF">HELGO_WM11185</name>
</gene>
<protein>
    <recommendedName>
        <fullName evidence="2">Lipoprotein</fullName>
    </recommendedName>
</protein>
<proteinExistence type="predicted"/>
<name>A0A6S6SNZ8_9BACT</name>
<reference evidence="1" key="1">
    <citation type="submission" date="2020-01" db="EMBL/GenBank/DDBJ databases">
        <authorList>
            <person name="Meier V. D."/>
            <person name="Meier V D."/>
        </authorList>
    </citation>
    <scope>NUCLEOTIDE SEQUENCE</scope>
    <source>
        <strain evidence="1">HLG_WM_MAG_04</strain>
    </source>
</reference>
<dbReference type="EMBL" id="CACVAX010000011">
    <property type="protein sequence ID" value="CAA6804368.1"/>
    <property type="molecule type" value="Genomic_DNA"/>
</dbReference>
<evidence type="ECO:0000313" key="1">
    <source>
        <dbReference type="EMBL" id="CAA6804368.1"/>
    </source>
</evidence>